<keyword evidence="2" id="KW-0238">DNA-binding</keyword>
<dbReference type="SUPFAM" id="SSF47413">
    <property type="entry name" value="lambda repressor-like DNA-binding domains"/>
    <property type="match status" value="1"/>
</dbReference>
<proteinExistence type="predicted"/>
<accession>C2EKY2</accession>
<protein>
    <submittedName>
        <fullName evidence="5">Transcriptional regulator, LacI family</fullName>
    </submittedName>
</protein>
<evidence type="ECO:0000256" key="3">
    <source>
        <dbReference type="ARBA" id="ARBA00023163"/>
    </source>
</evidence>
<reference evidence="5 6" key="1">
    <citation type="submission" date="2009-01" db="EMBL/GenBank/DDBJ databases">
        <authorList>
            <person name="Qin X."/>
            <person name="Bachman B."/>
            <person name="Battles P."/>
            <person name="Bell A."/>
            <person name="Bess C."/>
            <person name="Bickham C."/>
            <person name="Chaboub L."/>
            <person name="Chen D."/>
            <person name="Coyle M."/>
            <person name="Deiros D.R."/>
            <person name="Dinh H."/>
            <person name="Forbes L."/>
            <person name="Fowler G."/>
            <person name="Francisco L."/>
            <person name="Fu Q."/>
            <person name="Gubbala S."/>
            <person name="Hale W."/>
            <person name="Han Y."/>
            <person name="Hemphill L."/>
            <person name="Highlander S.K."/>
            <person name="Hirani K."/>
            <person name="Hogues M."/>
            <person name="Jackson L."/>
            <person name="Jakkamsetti A."/>
            <person name="Javaid M."/>
            <person name="Jiang H."/>
            <person name="Korchina V."/>
            <person name="Kovar C."/>
            <person name="Lara F."/>
            <person name="Lee S."/>
            <person name="Mata R."/>
            <person name="Mathew T."/>
            <person name="Moen C."/>
            <person name="Morales K."/>
            <person name="Munidasa M."/>
            <person name="Nazareth L."/>
            <person name="Ngo R."/>
            <person name="Nguyen L."/>
            <person name="Okwuonu G."/>
            <person name="Ongeri F."/>
            <person name="Patil S."/>
            <person name="Petrosino J."/>
            <person name="Pham C."/>
            <person name="Pham P."/>
            <person name="Pu L.-L."/>
            <person name="Puazo M."/>
            <person name="Raj R."/>
            <person name="Reid J."/>
            <person name="Rouhana J."/>
            <person name="Saada N."/>
            <person name="Shang Y."/>
            <person name="Simmons D."/>
            <person name="Thornton R."/>
            <person name="Warren J."/>
            <person name="Weissenberger G."/>
            <person name="Zhang J."/>
            <person name="Zhang L."/>
            <person name="Zhou C."/>
            <person name="Zhu D."/>
            <person name="Muzny D."/>
            <person name="Worley K."/>
            <person name="Gibbs R."/>
        </authorList>
    </citation>
    <scope>NUCLEOTIDE SEQUENCE [LARGE SCALE GENOMIC DNA]</scope>
    <source>
        <strain evidence="5 6">DSM 16047</strain>
    </source>
</reference>
<dbReference type="SUPFAM" id="SSF53822">
    <property type="entry name" value="Periplasmic binding protein-like I"/>
    <property type="match status" value="1"/>
</dbReference>
<dbReference type="Pfam" id="PF13377">
    <property type="entry name" value="Peripla_BP_3"/>
    <property type="match status" value="1"/>
</dbReference>
<keyword evidence="3" id="KW-0804">Transcription</keyword>
<dbReference type="AlphaFoldDB" id="C2EKY2"/>
<dbReference type="InterPro" id="IPR046335">
    <property type="entry name" value="LacI/GalR-like_sensor"/>
</dbReference>
<sequence length="342" mass="38520">MASIRDIARIAGVSPASVSRILNNDPSFHINEDTRGRVIEIAKHLHYKKGKRNVGPKQTDPNLSIALIMRYNKAREINDPYFLKMHNGINEEAKKWHLRIEQPFKLEDPNKEWNELANFGSAIIEGEMTPAAIKQIQNINSNVIFLDVNTNIYGCNIVRNDFIEATTYILDTLYEMGHRNIAYIGGKSTVNGLDGKPAYEKDDLRETGYLSWMKLHNLDQYCHAYNANWSAEDALAAATKIAKLKDLPTAVVVASDPMALGVYKAFKDAGINIPQDISIISFDDVDINRYLTPTLSSVYIDTEEMGKTAVRLAKDLITEKIKIPLTITCHSQLNLRDSVIKR</sequence>
<dbReference type="InterPro" id="IPR000843">
    <property type="entry name" value="HTH_LacI"/>
</dbReference>
<evidence type="ECO:0000256" key="2">
    <source>
        <dbReference type="ARBA" id="ARBA00023125"/>
    </source>
</evidence>
<evidence type="ECO:0000256" key="1">
    <source>
        <dbReference type="ARBA" id="ARBA00023015"/>
    </source>
</evidence>
<organism evidence="5 6">
    <name type="scientific">Lactobacillus ultunensis DSM 16047</name>
    <dbReference type="NCBI Taxonomy" id="525365"/>
    <lineage>
        <taxon>Bacteria</taxon>
        <taxon>Bacillati</taxon>
        <taxon>Bacillota</taxon>
        <taxon>Bacilli</taxon>
        <taxon>Lactobacillales</taxon>
        <taxon>Lactobacillaceae</taxon>
        <taxon>Lactobacillus</taxon>
    </lineage>
</organism>
<gene>
    <name evidence="5" type="ORF">HMPREF0548_0300</name>
</gene>
<dbReference type="InterPro" id="IPR010982">
    <property type="entry name" value="Lambda_DNA-bd_dom_sf"/>
</dbReference>
<dbReference type="Gene3D" id="1.10.260.40">
    <property type="entry name" value="lambda repressor-like DNA-binding domains"/>
    <property type="match status" value="1"/>
</dbReference>
<dbReference type="PROSITE" id="PS00356">
    <property type="entry name" value="HTH_LACI_1"/>
    <property type="match status" value="1"/>
</dbReference>
<dbReference type="eggNOG" id="COG1609">
    <property type="taxonomic scope" value="Bacteria"/>
</dbReference>
<dbReference type="PRINTS" id="PR00036">
    <property type="entry name" value="HTHLACI"/>
</dbReference>
<dbReference type="SMART" id="SM00354">
    <property type="entry name" value="HTH_LACI"/>
    <property type="match status" value="1"/>
</dbReference>
<dbReference type="GO" id="GO:0000976">
    <property type="term" value="F:transcription cis-regulatory region binding"/>
    <property type="evidence" value="ECO:0007669"/>
    <property type="project" value="TreeGrafter"/>
</dbReference>
<evidence type="ECO:0000259" key="4">
    <source>
        <dbReference type="PROSITE" id="PS50932"/>
    </source>
</evidence>
<comment type="caution">
    <text evidence="5">The sequence shown here is derived from an EMBL/GenBank/DDBJ whole genome shotgun (WGS) entry which is preliminary data.</text>
</comment>
<dbReference type="EMBL" id="ACGU01000014">
    <property type="protein sequence ID" value="EEJ72839.1"/>
    <property type="molecule type" value="Genomic_DNA"/>
</dbReference>
<dbReference type="CDD" id="cd01392">
    <property type="entry name" value="HTH_LacI"/>
    <property type="match status" value="1"/>
</dbReference>
<feature type="domain" description="HTH lacI-type" evidence="4">
    <location>
        <begin position="2"/>
        <end position="48"/>
    </location>
</feature>
<dbReference type="Pfam" id="PF00356">
    <property type="entry name" value="LacI"/>
    <property type="match status" value="1"/>
</dbReference>
<dbReference type="HOGENOM" id="CLU_037628_1_0_9"/>
<dbReference type="CDD" id="cd01544">
    <property type="entry name" value="PBP1_GalR"/>
    <property type="match status" value="1"/>
</dbReference>
<keyword evidence="1" id="KW-0805">Transcription regulation</keyword>
<evidence type="ECO:0000313" key="6">
    <source>
        <dbReference type="Proteomes" id="UP000005583"/>
    </source>
</evidence>
<dbReference type="PROSITE" id="PS50932">
    <property type="entry name" value="HTH_LACI_2"/>
    <property type="match status" value="1"/>
</dbReference>
<keyword evidence="6" id="KW-1185">Reference proteome</keyword>
<dbReference type="PATRIC" id="fig|525365.8.peg.90"/>
<dbReference type="Gene3D" id="3.40.50.2300">
    <property type="match status" value="2"/>
</dbReference>
<name>C2EKY2_9LACO</name>
<dbReference type="Proteomes" id="UP000005583">
    <property type="component" value="Unassembled WGS sequence"/>
</dbReference>
<evidence type="ECO:0000313" key="5">
    <source>
        <dbReference type="EMBL" id="EEJ72839.1"/>
    </source>
</evidence>
<dbReference type="STRING" id="525365.HMPREF0548_0300"/>
<dbReference type="OrthoDB" id="43195at2"/>
<dbReference type="PANTHER" id="PTHR30146">
    <property type="entry name" value="LACI-RELATED TRANSCRIPTIONAL REPRESSOR"/>
    <property type="match status" value="1"/>
</dbReference>
<dbReference type="PANTHER" id="PTHR30146:SF149">
    <property type="entry name" value="HTH-TYPE TRANSCRIPTIONAL REGULATOR EBGR"/>
    <property type="match status" value="1"/>
</dbReference>
<dbReference type="InterPro" id="IPR028082">
    <property type="entry name" value="Peripla_BP_I"/>
</dbReference>
<dbReference type="RefSeq" id="WP_007126490.1">
    <property type="nucleotide sequence ID" value="NZ_AZFO01000001.1"/>
</dbReference>
<dbReference type="GO" id="GO:0003700">
    <property type="term" value="F:DNA-binding transcription factor activity"/>
    <property type="evidence" value="ECO:0007669"/>
    <property type="project" value="TreeGrafter"/>
</dbReference>